<evidence type="ECO:0000313" key="3">
    <source>
        <dbReference type="EMBL" id="TNB49611.1"/>
    </source>
</evidence>
<protein>
    <recommendedName>
        <fullName evidence="2">IrrE N-terminal-like domain-containing protein</fullName>
    </recommendedName>
</protein>
<keyword evidence="1" id="KW-0732">Signal</keyword>
<dbReference type="Pfam" id="PF06114">
    <property type="entry name" value="Peptidase_M78"/>
    <property type="match status" value="1"/>
</dbReference>
<keyword evidence="4" id="KW-1185">Reference proteome</keyword>
<name>A0A5C4JWS5_9HYPH</name>
<dbReference type="AlphaFoldDB" id="A0A5C4JWS5"/>
<accession>A0A5C4JWS5</accession>
<evidence type="ECO:0000256" key="1">
    <source>
        <dbReference type="SAM" id="SignalP"/>
    </source>
</evidence>
<dbReference type="Gene3D" id="3.30.2010.10">
    <property type="entry name" value="Metalloproteases ('zincins'), catalytic domain"/>
    <property type="match status" value="1"/>
</dbReference>
<feature type="chain" id="PRO_5022936866" description="IrrE N-terminal-like domain-containing protein" evidence="1">
    <location>
        <begin position="26"/>
        <end position="207"/>
    </location>
</feature>
<sequence>MWNRFSFLYSASLFFWLLGSTAAHSQSCLLINDASGVPTPALHINNEFFFIEPAFEDYAFMLEDACGAWGMDIENGCNILPMMGAIHFNAVAAKCDGNKVIVYDRRLSSRLGYEGAQAVLAHELGHHVCNHLNDPNQEIYHGRLQELEADQFAGATLRRMGFQRESTSGFVELMSEQPTGFHPGKKDRVSALLRGWDDPASALQCRD</sequence>
<evidence type="ECO:0000313" key="4">
    <source>
        <dbReference type="Proteomes" id="UP000307874"/>
    </source>
</evidence>
<gene>
    <name evidence="3" type="ORF">FF124_01225</name>
</gene>
<feature type="signal peptide" evidence="1">
    <location>
        <begin position="1"/>
        <end position="25"/>
    </location>
</feature>
<evidence type="ECO:0000259" key="2">
    <source>
        <dbReference type="Pfam" id="PF06114"/>
    </source>
</evidence>
<dbReference type="EMBL" id="VCLB01000001">
    <property type="protein sequence ID" value="TNB49611.1"/>
    <property type="molecule type" value="Genomic_DNA"/>
</dbReference>
<reference evidence="3 4" key="2">
    <citation type="submission" date="2019-06" db="EMBL/GenBank/DDBJ databases">
        <title>Martelella lutilitoris sp. nov., isolated from a tidal mudflat.</title>
        <authorList>
            <person name="Kim Y.-J."/>
        </authorList>
    </citation>
    <scope>NUCLEOTIDE SEQUENCE [LARGE SCALE GENOMIC DNA]</scope>
    <source>
        <strain evidence="3 4">GH2-6</strain>
    </source>
</reference>
<dbReference type="RefSeq" id="WP_138746654.1">
    <property type="nucleotide sequence ID" value="NZ_VCLB01000001.1"/>
</dbReference>
<dbReference type="Proteomes" id="UP000307874">
    <property type="component" value="Unassembled WGS sequence"/>
</dbReference>
<dbReference type="InterPro" id="IPR010359">
    <property type="entry name" value="IrrE_HExxH"/>
</dbReference>
<organism evidence="3 4">
    <name type="scientific">Martelella lutilitoris</name>
    <dbReference type="NCBI Taxonomy" id="2583532"/>
    <lineage>
        <taxon>Bacteria</taxon>
        <taxon>Pseudomonadati</taxon>
        <taxon>Pseudomonadota</taxon>
        <taxon>Alphaproteobacteria</taxon>
        <taxon>Hyphomicrobiales</taxon>
        <taxon>Aurantimonadaceae</taxon>
        <taxon>Martelella</taxon>
    </lineage>
</organism>
<dbReference type="OrthoDB" id="321999at2"/>
<proteinExistence type="predicted"/>
<reference evidence="3 4" key="1">
    <citation type="submission" date="2019-05" db="EMBL/GenBank/DDBJ databases">
        <authorList>
            <person name="Lee S.D."/>
        </authorList>
    </citation>
    <scope>NUCLEOTIDE SEQUENCE [LARGE SCALE GENOMIC DNA]</scope>
    <source>
        <strain evidence="3 4">GH2-6</strain>
    </source>
</reference>
<feature type="domain" description="IrrE N-terminal-like" evidence="2">
    <location>
        <begin position="114"/>
        <end position="157"/>
    </location>
</feature>
<comment type="caution">
    <text evidence="3">The sequence shown here is derived from an EMBL/GenBank/DDBJ whole genome shotgun (WGS) entry which is preliminary data.</text>
</comment>
<dbReference type="SUPFAM" id="SSF55486">
    <property type="entry name" value="Metalloproteases ('zincins'), catalytic domain"/>
    <property type="match status" value="1"/>
</dbReference>